<dbReference type="InterPro" id="IPR005467">
    <property type="entry name" value="His_kinase_dom"/>
</dbReference>
<keyword evidence="9" id="KW-1185">Reference proteome</keyword>
<dbReference type="Pfam" id="PF02518">
    <property type="entry name" value="HATPase_c"/>
    <property type="match status" value="1"/>
</dbReference>
<keyword evidence="5 8" id="KW-0418">Kinase</keyword>
<dbReference type="PANTHER" id="PTHR43711">
    <property type="entry name" value="TWO-COMPONENT HISTIDINE KINASE"/>
    <property type="match status" value="1"/>
</dbReference>
<dbReference type="Proteomes" id="UP000199072">
    <property type="component" value="Unassembled WGS sequence"/>
</dbReference>
<dbReference type="SUPFAM" id="SSF55874">
    <property type="entry name" value="ATPase domain of HSP90 chaperone/DNA topoisomerase II/histidine kinase"/>
    <property type="match status" value="1"/>
</dbReference>
<proteinExistence type="predicted"/>
<gene>
    <name evidence="8" type="ORF">SAMN05216464_103261</name>
</gene>
<name>A0A1G6ZAF5_9SPHI</name>
<dbReference type="Gene3D" id="3.30.450.20">
    <property type="entry name" value="PAS domain"/>
    <property type="match status" value="2"/>
</dbReference>
<comment type="catalytic activity">
    <reaction evidence="1">
        <text>ATP + protein L-histidine = ADP + protein N-phospho-L-histidine.</text>
        <dbReference type="EC" id="2.7.13.3"/>
    </reaction>
</comment>
<dbReference type="CDD" id="cd00082">
    <property type="entry name" value="HisKA"/>
    <property type="match status" value="1"/>
</dbReference>
<evidence type="ECO:0000259" key="7">
    <source>
        <dbReference type="PROSITE" id="PS50109"/>
    </source>
</evidence>
<reference evidence="8 9" key="1">
    <citation type="submission" date="2016-10" db="EMBL/GenBank/DDBJ databases">
        <authorList>
            <person name="de Groot N.N."/>
        </authorList>
    </citation>
    <scope>NUCLEOTIDE SEQUENCE [LARGE SCALE GENOMIC DNA]</scope>
    <source>
        <strain evidence="8 9">47C3B</strain>
    </source>
</reference>
<accession>A0A1G6ZAF5</accession>
<evidence type="ECO:0000256" key="5">
    <source>
        <dbReference type="ARBA" id="ARBA00022777"/>
    </source>
</evidence>
<evidence type="ECO:0000256" key="4">
    <source>
        <dbReference type="ARBA" id="ARBA00022679"/>
    </source>
</evidence>
<evidence type="ECO:0000256" key="1">
    <source>
        <dbReference type="ARBA" id="ARBA00000085"/>
    </source>
</evidence>
<organism evidence="8 9">
    <name type="scientific">Mucilaginibacter pineti</name>
    <dbReference type="NCBI Taxonomy" id="1391627"/>
    <lineage>
        <taxon>Bacteria</taxon>
        <taxon>Pseudomonadati</taxon>
        <taxon>Bacteroidota</taxon>
        <taxon>Sphingobacteriia</taxon>
        <taxon>Sphingobacteriales</taxon>
        <taxon>Sphingobacteriaceae</taxon>
        <taxon>Mucilaginibacter</taxon>
    </lineage>
</organism>
<dbReference type="Gene3D" id="1.10.287.130">
    <property type="match status" value="1"/>
</dbReference>
<dbReference type="InterPro" id="IPR036890">
    <property type="entry name" value="HATPase_C_sf"/>
</dbReference>
<evidence type="ECO:0000313" key="9">
    <source>
        <dbReference type="Proteomes" id="UP000199072"/>
    </source>
</evidence>
<keyword evidence="6" id="KW-0902">Two-component regulatory system</keyword>
<dbReference type="PANTHER" id="PTHR43711:SF1">
    <property type="entry name" value="HISTIDINE KINASE 1"/>
    <property type="match status" value="1"/>
</dbReference>
<dbReference type="FunFam" id="3.30.565.10:FF:000006">
    <property type="entry name" value="Sensor histidine kinase WalK"/>
    <property type="match status" value="1"/>
</dbReference>
<dbReference type="STRING" id="1391627.SAMN05216464_103261"/>
<dbReference type="PRINTS" id="PR00344">
    <property type="entry name" value="BCTRLSENSOR"/>
</dbReference>
<dbReference type="Pfam" id="PF08448">
    <property type="entry name" value="PAS_4"/>
    <property type="match status" value="1"/>
</dbReference>
<dbReference type="EC" id="2.7.13.3" evidence="2"/>
<evidence type="ECO:0000256" key="2">
    <source>
        <dbReference type="ARBA" id="ARBA00012438"/>
    </source>
</evidence>
<feature type="domain" description="Histidine kinase" evidence="7">
    <location>
        <begin position="319"/>
        <end position="533"/>
    </location>
</feature>
<dbReference type="InterPro" id="IPR003661">
    <property type="entry name" value="HisK_dim/P_dom"/>
</dbReference>
<keyword evidence="3" id="KW-0597">Phosphoprotein</keyword>
<dbReference type="InterPro" id="IPR035965">
    <property type="entry name" value="PAS-like_dom_sf"/>
</dbReference>
<dbReference type="GO" id="GO:0000155">
    <property type="term" value="F:phosphorelay sensor kinase activity"/>
    <property type="evidence" value="ECO:0007669"/>
    <property type="project" value="InterPro"/>
</dbReference>
<dbReference type="SUPFAM" id="SSF55785">
    <property type="entry name" value="PYP-like sensor domain (PAS domain)"/>
    <property type="match status" value="2"/>
</dbReference>
<dbReference type="SMART" id="SM00387">
    <property type="entry name" value="HATPase_c"/>
    <property type="match status" value="1"/>
</dbReference>
<dbReference type="InterPro" id="IPR003594">
    <property type="entry name" value="HATPase_dom"/>
</dbReference>
<dbReference type="Pfam" id="PF00512">
    <property type="entry name" value="HisKA"/>
    <property type="match status" value="1"/>
</dbReference>
<dbReference type="InterPro" id="IPR036097">
    <property type="entry name" value="HisK_dim/P_sf"/>
</dbReference>
<dbReference type="SMART" id="SM00388">
    <property type="entry name" value="HisKA"/>
    <property type="match status" value="1"/>
</dbReference>
<evidence type="ECO:0000256" key="3">
    <source>
        <dbReference type="ARBA" id="ARBA00022553"/>
    </source>
</evidence>
<dbReference type="AlphaFoldDB" id="A0A1G6ZAF5"/>
<dbReference type="PROSITE" id="PS50109">
    <property type="entry name" value="HIS_KIN"/>
    <property type="match status" value="1"/>
</dbReference>
<evidence type="ECO:0000256" key="6">
    <source>
        <dbReference type="ARBA" id="ARBA00023012"/>
    </source>
</evidence>
<keyword evidence="4" id="KW-0808">Transferase</keyword>
<sequence>MLIRHGREETIFVTFVYAAIKIKAGKVTKIAVWVLENTRQVAERESKELTRVAFQQERDRLKSFFMQAPVGICILGGEALTFELVNPLYQQLFPGRDLIGKPLLDAVPEIRDQPIWEILQQVYQTGKTFEGNSLLIPLSRTDDGPVEDRYFNFIYTARTGLNDEIDGIMVFVFEITEILAGQKELQKAQDILNLAIEASELGIWRADFGSDQLHISDQTRAIHGVPAGKQLTLTESSAMIREEFRERVMKGIAYAVEHKQDFCEEYWIDPMDGSKSRWLRSNGKAYYNENGEPLYISGTIADLTEQKEDDIRKSDFIGMVSHELKTPLTSLTSYLQVLQSKATQSSDSFTRGALDQSVKQVKKMTTMINSFLNISRLESGKIHIDRQTFDMAILVKETEAETVVMNNSHTFIFHPVERTMVNADRDKIGQIISNFISNAVKYSKPGSTIQIACVSEGNEARFSVSDEGMGISPEDTGRLFERYYRVKNNTSISGFGIGLYLCAEIIMRHEGRIWVESEAGKGSVFYFSLSLER</sequence>
<dbReference type="InterPro" id="IPR004358">
    <property type="entry name" value="Sig_transdc_His_kin-like_C"/>
</dbReference>
<evidence type="ECO:0000313" key="8">
    <source>
        <dbReference type="EMBL" id="SDD98997.1"/>
    </source>
</evidence>
<dbReference type="InterPro" id="IPR050736">
    <property type="entry name" value="Sensor_HK_Regulatory"/>
</dbReference>
<dbReference type="SUPFAM" id="SSF47384">
    <property type="entry name" value="Homodimeric domain of signal transducing histidine kinase"/>
    <property type="match status" value="1"/>
</dbReference>
<dbReference type="Gene3D" id="3.30.565.10">
    <property type="entry name" value="Histidine kinase-like ATPase, C-terminal domain"/>
    <property type="match status" value="1"/>
</dbReference>
<dbReference type="InterPro" id="IPR013656">
    <property type="entry name" value="PAS_4"/>
</dbReference>
<dbReference type="EMBL" id="FNAI01000003">
    <property type="protein sequence ID" value="SDD98997.1"/>
    <property type="molecule type" value="Genomic_DNA"/>
</dbReference>
<protein>
    <recommendedName>
        <fullName evidence="2">histidine kinase</fullName>
        <ecNumber evidence="2">2.7.13.3</ecNumber>
    </recommendedName>
</protein>